<evidence type="ECO:0000256" key="10">
    <source>
        <dbReference type="ARBA" id="ARBA00052865"/>
    </source>
</evidence>
<comment type="catalytic activity">
    <reaction evidence="10">
        <text>(2R,3R)-2,3-dihydroxy-3-methylpentanoate = (S)-3-methyl-2-oxopentanoate + H2O</text>
        <dbReference type="Rhea" id="RHEA:27694"/>
        <dbReference type="ChEBI" id="CHEBI:15377"/>
        <dbReference type="ChEBI" id="CHEBI:35146"/>
        <dbReference type="ChEBI" id="CHEBI:49258"/>
        <dbReference type="EC" id="4.2.1.9"/>
    </reaction>
    <physiologicalReaction direction="left-to-right" evidence="10">
        <dbReference type="Rhea" id="RHEA:27695"/>
    </physiologicalReaction>
</comment>
<dbReference type="InterPro" id="IPR020558">
    <property type="entry name" value="DiOHA_6PGluconate_deHydtase_CS"/>
</dbReference>
<evidence type="ECO:0000256" key="7">
    <source>
        <dbReference type="ARBA" id="ARBA00029436"/>
    </source>
</evidence>
<evidence type="ECO:0000313" key="13">
    <source>
        <dbReference type="EMBL" id="CAD1840860.1"/>
    </source>
</evidence>
<organism evidence="13">
    <name type="scientific">Ananas comosus var. bracteatus</name>
    <name type="common">red pineapple</name>
    <dbReference type="NCBI Taxonomy" id="296719"/>
    <lineage>
        <taxon>Eukaryota</taxon>
        <taxon>Viridiplantae</taxon>
        <taxon>Streptophyta</taxon>
        <taxon>Embryophyta</taxon>
        <taxon>Tracheophyta</taxon>
        <taxon>Spermatophyta</taxon>
        <taxon>Magnoliopsida</taxon>
        <taxon>Liliopsida</taxon>
        <taxon>Poales</taxon>
        <taxon>Bromeliaceae</taxon>
        <taxon>Bromelioideae</taxon>
        <taxon>Ananas</taxon>
    </lineage>
</organism>
<dbReference type="PANTHER" id="PTHR21000">
    <property type="entry name" value="DIHYDROXY-ACID DEHYDRATASE DAD"/>
    <property type="match status" value="1"/>
</dbReference>
<dbReference type="InterPro" id="IPR000581">
    <property type="entry name" value="ILV_EDD_N"/>
</dbReference>
<dbReference type="GO" id="GO:0009570">
    <property type="term" value="C:chloroplast stroma"/>
    <property type="evidence" value="ECO:0007669"/>
    <property type="project" value="TreeGrafter"/>
</dbReference>
<dbReference type="GO" id="GO:0046872">
    <property type="term" value="F:metal ion binding"/>
    <property type="evidence" value="ECO:0007669"/>
    <property type="project" value="UniProtKB-KW"/>
</dbReference>
<dbReference type="InterPro" id="IPR037237">
    <property type="entry name" value="IlvD/EDD_N"/>
</dbReference>
<dbReference type="GO" id="GO:0004160">
    <property type="term" value="F:dihydroxy-acid dehydratase activity"/>
    <property type="evidence" value="ECO:0007669"/>
    <property type="project" value="UniProtKB-EC"/>
</dbReference>
<evidence type="ECO:0000256" key="9">
    <source>
        <dbReference type="ARBA" id="ARBA00029490"/>
    </source>
</evidence>
<reference evidence="13" key="1">
    <citation type="submission" date="2020-07" db="EMBL/GenBank/DDBJ databases">
        <authorList>
            <person name="Lin J."/>
        </authorList>
    </citation>
    <scope>NUCLEOTIDE SEQUENCE</scope>
</reference>
<feature type="domain" description="Dihydroxy-acid/6-phosphogluconate dehydratase N-terminal" evidence="11">
    <location>
        <begin position="341"/>
        <end position="427"/>
    </location>
</feature>
<keyword evidence="2" id="KW-0479">Metal-binding</keyword>
<dbReference type="InterPro" id="IPR042096">
    <property type="entry name" value="Dihydro-acid_dehy_C"/>
</dbReference>
<dbReference type="Pfam" id="PF24877">
    <property type="entry name" value="ILV_EDD_C"/>
    <property type="match status" value="1"/>
</dbReference>
<evidence type="ECO:0000256" key="2">
    <source>
        <dbReference type="ARBA" id="ARBA00022723"/>
    </source>
</evidence>
<dbReference type="FunFam" id="3.50.30.80:FF:000001">
    <property type="entry name" value="Dihydroxy-acid dehydratase"/>
    <property type="match status" value="1"/>
</dbReference>
<evidence type="ECO:0000256" key="1">
    <source>
        <dbReference type="ARBA" id="ARBA00006486"/>
    </source>
</evidence>
<dbReference type="Gene3D" id="3.50.30.80">
    <property type="entry name" value="IlvD/EDD C-terminal domain-like"/>
    <property type="match status" value="1"/>
</dbReference>
<dbReference type="GO" id="GO:0051536">
    <property type="term" value="F:iron-sulfur cluster binding"/>
    <property type="evidence" value="ECO:0007669"/>
    <property type="project" value="UniProtKB-KW"/>
</dbReference>
<comment type="catalytic activity">
    <reaction evidence="6">
        <text>(2R)-2,3-dihydroxy-3-methylbutanoate = 3-methyl-2-oxobutanoate + H2O</text>
        <dbReference type="Rhea" id="RHEA:24809"/>
        <dbReference type="ChEBI" id="CHEBI:11851"/>
        <dbReference type="ChEBI" id="CHEBI:15377"/>
        <dbReference type="ChEBI" id="CHEBI:49072"/>
        <dbReference type="EC" id="4.2.1.9"/>
    </reaction>
    <physiologicalReaction direction="left-to-right" evidence="6">
        <dbReference type="Rhea" id="RHEA:24810"/>
    </physiologicalReaction>
</comment>
<dbReference type="AlphaFoldDB" id="A0A6V7QCS6"/>
<evidence type="ECO:0000256" key="4">
    <source>
        <dbReference type="ARBA" id="ARBA00023014"/>
    </source>
</evidence>
<dbReference type="PANTHER" id="PTHR21000:SF5">
    <property type="entry name" value="DIHYDROXY-ACID DEHYDRATASE, MITOCHONDRIAL"/>
    <property type="match status" value="1"/>
</dbReference>
<keyword evidence="5" id="KW-0456">Lyase</keyword>
<keyword evidence="3" id="KW-0408">Iron</keyword>
<dbReference type="PROSITE" id="PS00887">
    <property type="entry name" value="ILVD_EDD_2"/>
    <property type="match status" value="1"/>
</dbReference>
<comment type="pathway">
    <text evidence="7">Amino-acid biosynthesis; L-valine biosynthesis; L-valine from pyruvate: step 3/4.</text>
</comment>
<comment type="similarity">
    <text evidence="1">Belongs to the IlvD/Edd family.</text>
</comment>
<dbReference type="SUPFAM" id="SSF143975">
    <property type="entry name" value="IlvD/EDD N-terminal domain-like"/>
    <property type="match status" value="1"/>
</dbReference>
<protein>
    <recommendedName>
        <fullName evidence="9">dihydroxy-acid dehydratase</fullName>
        <ecNumber evidence="9">4.2.1.9</ecNumber>
    </recommendedName>
</protein>
<feature type="domain" description="Dihydroxy-acid/6-phosphogluconate dehydratase N-terminal" evidence="11">
    <location>
        <begin position="79"/>
        <end position="319"/>
    </location>
</feature>
<evidence type="ECO:0000256" key="8">
    <source>
        <dbReference type="ARBA" id="ARBA00029437"/>
    </source>
</evidence>
<keyword evidence="4" id="KW-0411">Iron-sulfur</keyword>
<dbReference type="InterPro" id="IPR050165">
    <property type="entry name" value="DHAD_IlvD/Edd"/>
</dbReference>
<dbReference type="InterPro" id="IPR056740">
    <property type="entry name" value="ILV_EDD_C"/>
</dbReference>
<dbReference type="EC" id="4.2.1.9" evidence="9"/>
<dbReference type="SUPFAM" id="SSF52016">
    <property type="entry name" value="LeuD/IlvD-like"/>
    <property type="match status" value="1"/>
</dbReference>
<feature type="domain" description="Dihydroxy-acid/6-phosphogluconate dehydratase C-terminal" evidence="12">
    <location>
        <begin position="439"/>
        <end position="629"/>
    </location>
</feature>
<name>A0A6V7QCS6_ANACO</name>
<evidence type="ECO:0000259" key="12">
    <source>
        <dbReference type="Pfam" id="PF24877"/>
    </source>
</evidence>
<gene>
    <name evidence="13" type="ORF">CB5_LOCUS24071</name>
</gene>
<accession>A0A6V7QCS6</accession>
<dbReference type="GO" id="GO:0009082">
    <property type="term" value="P:branched-chain amino acid biosynthetic process"/>
    <property type="evidence" value="ECO:0007669"/>
    <property type="project" value="TreeGrafter"/>
</dbReference>
<comment type="pathway">
    <text evidence="8">Amino-acid biosynthesis; L-isoleucine biosynthesis; L-isoleucine from 2-oxobutanoate: step 3/4.</text>
</comment>
<evidence type="ECO:0000256" key="5">
    <source>
        <dbReference type="ARBA" id="ARBA00023239"/>
    </source>
</evidence>
<sequence length="633" mass="69016">MCPLLLPHLRRRRSPPCPAPPRRCRRRRCSYAARHHASDPPAPPRKINLYSSRITEPKSQGGSQAILYGVGLSEADMAKPQVGISSVWYEGNTCNMHLLRLAEAVREGVRDAGMVGFRFNTIGVSDAISMGTRGMCYSLQSRDLIADSIETVMAAQWYDANISIPDVIKTCQVQSWQWGDLIDQPGHFQGNAYDIVSAFQCYGEYVSGAINDDERMNVVRNSCPGAGACGGMYTANTMASAIETMGMTLPYSSSIPAEDPLKLEECRMAGKCILELLKMDLKPQDIITEKSLRNAMVVVMALGGSTNAVLHLIAIARWVSCLSSMASVFVWPSFNSSPSCRSVGLQLTLDDFQKVSDKVPFLADLKPSGKYVMEDLHKFPTKLLIKLGSFPIHGESWGTPAVIRYLLEEGFLDGDCMTVTGKTLEENAKLFPPLAEGQQIIRPLNNPIKSTGHIQILYGNLAPEGSVAKITGKEGLFFSGPALVFEGEESMIEALSEDPERFRGKVVVIRGEGPKGGPGMPEMLTPTSAIMGAGLGKECALLTDGRFSGGSHGYVVGHICPEAQEGGPIGLIEDGDIITVDILKKRMDVDLTEQQLEERRKKWTPPPYKATKGVLYKYIKNVQSASRGCVTDE</sequence>
<dbReference type="Pfam" id="PF00920">
    <property type="entry name" value="ILVD_EDD_N"/>
    <property type="match status" value="2"/>
</dbReference>
<dbReference type="EMBL" id="LR862135">
    <property type="protein sequence ID" value="CAD1840860.1"/>
    <property type="molecule type" value="Genomic_DNA"/>
</dbReference>
<evidence type="ECO:0000256" key="3">
    <source>
        <dbReference type="ARBA" id="ARBA00023004"/>
    </source>
</evidence>
<proteinExistence type="inferred from homology"/>
<evidence type="ECO:0000259" key="11">
    <source>
        <dbReference type="Pfam" id="PF00920"/>
    </source>
</evidence>
<evidence type="ECO:0000256" key="6">
    <source>
        <dbReference type="ARBA" id="ARBA00029304"/>
    </source>
</evidence>